<organism evidence="2">
    <name type="scientific">Fagus sylvatica</name>
    <name type="common">Beechnut</name>
    <dbReference type="NCBI Taxonomy" id="28930"/>
    <lineage>
        <taxon>Eukaryota</taxon>
        <taxon>Viridiplantae</taxon>
        <taxon>Streptophyta</taxon>
        <taxon>Embryophyta</taxon>
        <taxon>Tracheophyta</taxon>
        <taxon>Spermatophyta</taxon>
        <taxon>Magnoliopsida</taxon>
        <taxon>eudicotyledons</taxon>
        <taxon>Gunneridae</taxon>
        <taxon>Pentapetalae</taxon>
        <taxon>rosids</taxon>
        <taxon>fabids</taxon>
        <taxon>Fagales</taxon>
        <taxon>Fagaceae</taxon>
        <taxon>Fagus</taxon>
    </lineage>
</organism>
<dbReference type="AlphaFoldDB" id="A0A2N9HE53"/>
<dbReference type="Pfam" id="PF03372">
    <property type="entry name" value="Exo_endo_phos"/>
    <property type="match status" value="1"/>
</dbReference>
<dbReference type="GO" id="GO:0004519">
    <property type="term" value="F:endonuclease activity"/>
    <property type="evidence" value="ECO:0007669"/>
    <property type="project" value="InterPro"/>
</dbReference>
<name>A0A2N9HE53_FAGSY</name>
<sequence>MYKGLTPFALIIKLQSWNVRGLNDRDKRHQVRYLLKLWGADVICLQETKLDLITRGIVRSLWGIHHVDWVYLGSEGASDGILLMWDRRVVEKIDEAVGLFSVSCKFRCIEDQHEWAFFGVYGLMDIPLEGGKFTWSNNRESPAMSRIDRFLYSGDWEDRYPTVVQKRLPKLLSDHFPILLESGKFLRGKRPFRFENMWLQAEGFGEMVRGWWESYQVDGTPSFILAKKLKALKLDLKKWNEKVFGNVGHKRNQLMLQLNQFDVLVEDRPLSEDENLQKERIRAELERNALMEEISWRLKSRALWLREGDKNTRFFHRLANSHRRNNSITTLLINGELSSEPDVISDCITQFYHNLFTEVDCKRPLLDGLEFAMLSTEDVGIKPRGLMVSPWHSSNPVGNIVKSDIMQVLNYFHEMGSFERSLNATFLALIPKKSDAIEVKDFRPIILVEGIYKILAKILANQLRLVLPNIISPSQNAFVQGRQILDSVLIANECLDSRLRQGDPSVVGFLFDGGIGLGFVSQQFAFPFLLMAAPVAFLRALEDYGKEVPFSGFLVGNQAGSEVRVTHLLFADDTLLFCEADPYKIEQLGWWKRLYLSKGGKVTLIKSTLSNLPTYFLSLFPILVGVAHRLEKLQWDFLWSGLGTEFKFHLRYGLERDALWRRVVEAKYGSLWGGWCSKEVKGSYGLCLWKSIRKEWETFSNHLYMQVGDGVRIRFWQDRWCGEEPLRLTFPELFSIAREKDASIADLLSF</sequence>
<dbReference type="InterPro" id="IPR005135">
    <property type="entry name" value="Endo/exonuclease/phosphatase"/>
</dbReference>
<dbReference type="SUPFAM" id="SSF56219">
    <property type="entry name" value="DNase I-like"/>
    <property type="match status" value="1"/>
</dbReference>
<gene>
    <name evidence="2" type="ORF">FSB_LOCUS40498</name>
</gene>
<dbReference type="Gene3D" id="3.60.10.10">
    <property type="entry name" value="Endonuclease/exonuclease/phosphatase"/>
    <property type="match status" value="2"/>
</dbReference>
<evidence type="ECO:0000259" key="1">
    <source>
        <dbReference type="Pfam" id="PF03372"/>
    </source>
</evidence>
<evidence type="ECO:0000313" key="2">
    <source>
        <dbReference type="EMBL" id="SPD12616.1"/>
    </source>
</evidence>
<proteinExistence type="predicted"/>
<dbReference type="PROSITE" id="PS00726">
    <property type="entry name" value="AP_NUCLEASE_F1_1"/>
    <property type="match status" value="1"/>
</dbReference>
<dbReference type="InterPro" id="IPR036691">
    <property type="entry name" value="Endo/exonu/phosph_ase_sf"/>
</dbReference>
<dbReference type="GO" id="GO:0003677">
    <property type="term" value="F:DNA binding"/>
    <property type="evidence" value="ECO:0007669"/>
    <property type="project" value="InterPro"/>
</dbReference>
<dbReference type="InterPro" id="IPR020847">
    <property type="entry name" value="AP_endonuclease_F1_BS"/>
</dbReference>
<dbReference type="PANTHER" id="PTHR33710:SF64">
    <property type="entry name" value="ENDONUCLEASE_EXONUCLEASE_PHOSPHATASE DOMAIN-CONTAINING PROTEIN"/>
    <property type="match status" value="1"/>
</dbReference>
<dbReference type="PANTHER" id="PTHR33710">
    <property type="entry name" value="BNAC02G09200D PROTEIN"/>
    <property type="match status" value="1"/>
</dbReference>
<protein>
    <recommendedName>
        <fullName evidence="1">Endonuclease/exonuclease/phosphatase domain-containing protein</fullName>
    </recommendedName>
</protein>
<accession>A0A2N9HE53</accession>
<feature type="domain" description="Endonuclease/exonuclease/phosphatase" evidence="1">
    <location>
        <begin position="16"/>
        <end position="94"/>
    </location>
</feature>
<dbReference type="GO" id="GO:0006281">
    <property type="term" value="P:DNA repair"/>
    <property type="evidence" value="ECO:0007669"/>
    <property type="project" value="InterPro"/>
</dbReference>
<reference evidence="2" key="1">
    <citation type="submission" date="2018-02" db="EMBL/GenBank/DDBJ databases">
        <authorList>
            <person name="Cohen D.B."/>
            <person name="Kent A.D."/>
        </authorList>
    </citation>
    <scope>NUCLEOTIDE SEQUENCE</scope>
</reference>
<dbReference type="EMBL" id="OIVN01003642">
    <property type="protein sequence ID" value="SPD12616.1"/>
    <property type="molecule type" value="Genomic_DNA"/>
</dbReference>